<dbReference type="Gene3D" id="2.40.50.100">
    <property type="match status" value="1"/>
</dbReference>
<dbReference type="InterPro" id="IPR050709">
    <property type="entry name" value="Biotin_Carboxyl_Carrier/Decarb"/>
</dbReference>
<dbReference type="PANTHER" id="PTHR45266:SF3">
    <property type="entry name" value="OXALOACETATE DECARBOXYLASE ALPHA CHAIN"/>
    <property type="match status" value="1"/>
</dbReference>
<dbReference type="GO" id="GO:0006633">
    <property type="term" value="P:fatty acid biosynthetic process"/>
    <property type="evidence" value="ECO:0007669"/>
    <property type="project" value="UniProtKB-UniPathway"/>
</dbReference>
<sequence>MDEATVIAIMQQFAQSSLTELDYAHGADRLRLKQAGTPAPVTETSTNVIEANTPEPVTTTDYQVKAPLVGITYLSPKPGEPAYKQVGDTVAVGDTLCIIESMKMMNEIKSERAGIVSAILVDNEALVEFDQPLFAIKETS</sequence>
<feature type="domain" description="Lipoyl-binding" evidence="4">
    <location>
        <begin position="61"/>
        <end position="137"/>
    </location>
</feature>
<keyword evidence="3" id="KW-0443">Lipid metabolism</keyword>
<keyword evidence="3" id="KW-0276">Fatty acid metabolism</keyword>
<name>A0A0R2MS75_9LACO</name>
<evidence type="ECO:0000313" key="6">
    <source>
        <dbReference type="Proteomes" id="UP000050969"/>
    </source>
</evidence>
<dbReference type="InterPro" id="IPR001249">
    <property type="entry name" value="AcCoA_biotinCC"/>
</dbReference>
<dbReference type="CDD" id="cd06850">
    <property type="entry name" value="biotinyl_domain"/>
    <property type="match status" value="1"/>
</dbReference>
<dbReference type="SUPFAM" id="SSF51230">
    <property type="entry name" value="Single hybrid motif"/>
    <property type="match status" value="1"/>
</dbReference>
<dbReference type="GO" id="GO:0003989">
    <property type="term" value="F:acetyl-CoA carboxylase activity"/>
    <property type="evidence" value="ECO:0007669"/>
    <property type="project" value="InterPro"/>
</dbReference>
<dbReference type="EMBL" id="JQCE01000038">
    <property type="protein sequence ID" value="KRO16430.1"/>
    <property type="molecule type" value="Genomic_DNA"/>
</dbReference>
<dbReference type="PATRIC" id="fig|1293598.4.peg.1275"/>
<gene>
    <name evidence="5" type="ORF">IV56_GL001212</name>
</gene>
<dbReference type="STRING" id="1293598.IV56_GL001212"/>
<evidence type="ECO:0000256" key="1">
    <source>
        <dbReference type="ARBA" id="ARBA00017562"/>
    </source>
</evidence>
<dbReference type="InterPro" id="IPR000089">
    <property type="entry name" value="Biotin_lipoyl"/>
</dbReference>
<keyword evidence="3" id="KW-0444">Lipid biosynthesis</keyword>
<dbReference type="RefSeq" id="WP_054777350.1">
    <property type="nucleotide sequence ID" value="NZ_BBBX01000011.1"/>
</dbReference>
<dbReference type="PROSITE" id="PS50968">
    <property type="entry name" value="BIOTINYL_LIPOYL"/>
    <property type="match status" value="1"/>
</dbReference>
<keyword evidence="3" id="KW-0275">Fatty acid biosynthesis</keyword>
<dbReference type="Pfam" id="PF00364">
    <property type="entry name" value="Biotin_lipoyl"/>
    <property type="match status" value="1"/>
</dbReference>
<keyword evidence="2 3" id="KW-0092">Biotin</keyword>
<dbReference type="Proteomes" id="UP000050969">
    <property type="component" value="Unassembled WGS sequence"/>
</dbReference>
<evidence type="ECO:0000256" key="3">
    <source>
        <dbReference type="RuleBase" id="RU364072"/>
    </source>
</evidence>
<dbReference type="InterPro" id="IPR011053">
    <property type="entry name" value="Single_hybrid_motif"/>
</dbReference>
<comment type="function">
    <text evidence="3">This protein is a component of the acetyl coenzyme A carboxylase complex; first, biotin carboxylase catalyzes the carboxylation of the carrier protein and then the transcarboxylase transfers the carboxyl group to form malonyl-CoA.</text>
</comment>
<protein>
    <recommendedName>
        <fullName evidence="1 3">Biotin carboxyl carrier protein of acetyl-CoA carboxylase</fullName>
    </recommendedName>
</protein>
<accession>A0A0R2MS75</accession>
<keyword evidence="6" id="KW-1185">Reference proteome</keyword>
<dbReference type="UniPathway" id="UPA00094"/>
<evidence type="ECO:0000256" key="2">
    <source>
        <dbReference type="ARBA" id="ARBA00023267"/>
    </source>
</evidence>
<dbReference type="PRINTS" id="PR01071">
    <property type="entry name" value="ACOABIOTINCC"/>
</dbReference>
<evidence type="ECO:0000259" key="4">
    <source>
        <dbReference type="PROSITE" id="PS50968"/>
    </source>
</evidence>
<reference evidence="5 6" key="1">
    <citation type="journal article" date="2015" name="Genome Announc.">
        <title>Expanding the biotechnology potential of lactobacilli through comparative genomics of 213 strains and associated genera.</title>
        <authorList>
            <person name="Sun Z."/>
            <person name="Harris H.M."/>
            <person name="McCann A."/>
            <person name="Guo C."/>
            <person name="Argimon S."/>
            <person name="Zhang W."/>
            <person name="Yang X."/>
            <person name="Jeffery I.B."/>
            <person name="Cooney J.C."/>
            <person name="Kagawa T.F."/>
            <person name="Liu W."/>
            <person name="Song Y."/>
            <person name="Salvetti E."/>
            <person name="Wrobel A."/>
            <person name="Rasinkangas P."/>
            <person name="Parkhill J."/>
            <person name="Rea M.C."/>
            <person name="O'Sullivan O."/>
            <person name="Ritari J."/>
            <person name="Douillard F.P."/>
            <person name="Paul Ross R."/>
            <person name="Yang R."/>
            <person name="Briner A.E."/>
            <person name="Felis G.E."/>
            <person name="de Vos W.M."/>
            <person name="Barrangou R."/>
            <person name="Klaenhammer T.R."/>
            <person name="Caufield P.W."/>
            <person name="Cui Y."/>
            <person name="Zhang H."/>
            <person name="O'Toole P.W."/>
        </authorList>
    </citation>
    <scope>NUCLEOTIDE SEQUENCE [LARGE SCALE GENOMIC DNA]</scope>
    <source>
        <strain evidence="5 6">DSM 24301</strain>
    </source>
</reference>
<dbReference type="OrthoDB" id="9811735at2"/>
<dbReference type="PANTHER" id="PTHR45266">
    <property type="entry name" value="OXALOACETATE DECARBOXYLASE ALPHA CHAIN"/>
    <property type="match status" value="1"/>
</dbReference>
<proteinExistence type="predicted"/>
<dbReference type="AlphaFoldDB" id="A0A0R2MS75"/>
<organism evidence="5 6">
    <name type="scientific">Lacticaseibacillus saniviri JCM 17471 = DSM 24301</name>
    <dbReference type="NCBI Taxonomy" id="1293598"/>
    <lineage>
        <taxon>Bacteria</taxon>
        <taxon>Bacillati</taxon>
        <taxon>Bacillota</taxon>
        <taxon>Bacilli</taxon>
        <taxon>Lactobacillales</taxon>
        <taxon>Lactobacillaceae</taxon>
        <taxon>Lacticaseibacillus</taxon>
    </lineage>
</organism>
<dbReference type="GO" id="GO:0009317">
    <property type="term" value="C:acetyl-CoA carboxylase complex"/>
    <property type="evidence" value="ECO:0007669"/>
    <property type="project" value="InterPro"/>
</dbReference>
<evidence type="ECO:0000313" key="5">
    <source>
        <dbReference type="EMBL" id="KRO16430.1"/>
    </source>
</evidence>
<comment type="pathway">
    <text evidence="3">Lipid metabolism; fatty acid biosynthesis.</text>
</comment>
<comment type="caution">
    <text evidence="5">The sequence shown here is derived from an EMBL/GenBank/DDBJ whole genome shotgun (WGS) entry which is preliminary data.</text>
</comment>